<protein>
    <submittedName>
        <fullName evidence="2">Uncharacterized protein</fullName>
    </submittedName>
</protein>
<evidence type="ECO:0000256" key="1">
    <source>
        <dbReference type="SAM" id="MobiDB-lite"/>
    </source>
</evidence>
<sequence length="186" mass="20270">MERKQRGTMLVFLLAEANVNDWPFMVASNILMAGVIVEKLRGPLRGNVVPISGVFVLLREDLVHSEALNSRDSETSWDNHAKNSHPVKNQYPVQCIPSSCLWYVTSATTLTVKLAHHGNLALEDDINGFQALAHGTISVLEAGRTTSQGETGTYNDPMVWPSSEPHCGTLEADSCGQPLKSGKEAE</sequence>
<name>A0AAP0Q7E6_9MAGN</name>
<gene>
    <name evidence="2" type="ORF">Syun_002415</name>
</gene>
<reference evidence="2 3" key="1">
    <citation type="submission" date="2024-01" db="EMBL/GenBank/DDBJ databases">
        <title>Genome assemblies of Stephania.</title>
        <authorList>
            <person name="Yang L."/>
        </authorList>
    </citation>
    <scope>NUCLEOTIDE SEQUENCE [LARGE SCALE GENOMIC DNA]</scope>
    <source>
        <strain evidence="2">YNDBR</strain>
        <tissue evidence="2">Leaf</tissue>
    </source>
</reference>
<organism evidence="2 3">
    <name type="scientific">Stephania yunnanensis</name>
    <dbReference type="NCBI Taxonomy" id="152371"/>
    <lineage>
        <taxon>Eukaryota</taxon>
        <taxon>Viridiplantae</taxon>
        <taxon>Streptophyta</taxon>
        <taxon>Embryophyta</taxon>
        <taxon>Tracheophyta</taxon>
        <taxon>Spermatophyta</taxon>
        <taxon>Magnoliopsida</taxon>
        <taxon>Ranunculales</taxon>
        <taxon>Menispermaceae</taxon>
        <taxon>Menispermoideae</taxon>
        <taxon>Cissampelideae</taxon>
        <taxon>Stephania</taxon>
    </lineage>
</organism>
<dbReference type="Proteomes" id="UP001420932">
    <property type="component" value="Unassembled WGS sequence"/>
</dbReference>
<evidence type="ECO:0000313" key="3">
    <source>
        <dbReference type="Proteomes" id="UP001420932"/>
    </source>
</evidence>
<dbReference type="AlphaFoldDB" id="A0AAP0Q7E6"/>
<comment type="caution">
    <text evidence="2">The sequence shown here is derived from an EMBL/GenBank/DDBJ whole genome shotgun (WGS) entry which is preliminary data.</text>
</comment>
<proteinExistence type="predicted"/>
<feature type="region of interest" description="Disordered" evidence="1">
    <location>
        <begin position="166"/>
        <end position="186"/>
    </location>
</feature>
<dbReference type="EMBL" id="JBBNAF010000001">
    <property type="protein sequence ID" value="KAK9170275.1"/>
    <property type="molecule type" value="Genomic_DNA"/>
</dbReference>
<evidence type="ECO:0000313" key="2">
    <source>
        <dbReference type="EMBL" id="KAK9170275.1"/>
    </source>
</evidence>
<keyword evidence="3" id="KW-1185">Reference proteome</keyword>
<accession>A0AAP0Q7E6</accession>